<comment type="cofactor">
    <cofactor evidence="1">
        <name>Mo-bis(molybdopterin guanine dinucleotide)</name>
        <dbReference type="ChEBI" id="CHEBI:60539"/>
    </cofactor>
</comment>
<dbReference type="RefSeq" id="WP_406579384.1">
    <property type="nucleotide sequence ID" value="NZ_JBJHQH010000002.1"/>
</dbReference>
<proteinExistence type="predicted"/>
<accession>A0ABW8RA79</accession>
<dbReference type="PROSITE" id="PS51669">
    <property type="entry name" value="4FE4S_MOW_BIS_MGD"/>
    <property type="match status" value="1"/>
</dbReference>
<comment type="caution">
    <text evidence="6">The sequence shown here is derived from an EMBL/GenBank/DDBJ whole genome shotgun (WGS) entry which is preliminary data.</text>
</comment>
<keyword evidence="2" id="KW-0479">Metal-binding</keyword>
<evidence type="ECO:0000256" key="3">
    <source>
        <dbReference type="ARBA" id="ARBA00023004"/>
    </source>
</evidence>
<evidence type="ECO:0000256" key="2">
    <source>
        <dbReference type="ARBA" id="ARBA00022723"/>
    </source>
</evidence>
<evidence type="ECO:0000256" key="1">
    <source>
        <dbReference type="ARBA" id="ARBA00001942"/>
    </source>
</evidence>
<evidence type="ECO:0000256" key="4">
    <source>
        <dbReference type="ARBA" id="ARBA00023014"/>
    </source>
</evidence>
<keyword evidence="7" id="KW-1185">Reference proteome</keyword>
<keyword evidence="3" id="KW-0408">Iron</keyword>
<evidence type="ECO:0000313" key="6">
    <source>
        <dbReference type="EMBL" id="MFK9090349.1"/>
    </source>
</evidence>
<protein>
    <recommendedName>
        <fullName evidence="5">4Fe-4S Mo/W bis-MGD-type domain-containing protein</fullName>
    </recommendedName>
</protein>
<gene>
    <name evidence="6" type="ORF">ACJEBI_02475</name>
</gene>
<dbReference type="EMBL" id="JBJHQH010000002">
    <property type="protein sequence ID" value="MFK9090349.1"/>
    <property type="molecule type" value="Genomic_DNA"/>
</dbReference>
<sequence length="28" mass="3095">MAVKDDKIIGIMGNEHYPINKGRLGPKV</sequence>
<name>A0ABW8RA79_9BACI</name>
<dbReference type="Proteomes" id="UP001623041">
    <property type="component" value="Unassembled WGS sequence"/>
</dbReference>
<feature type="domain" description="4Fe-4S Mo/W bis-MGD-type" evidence="5">
    <location>
        <begin position="1"/>
        <end position="28"/>
    </location>
</feature>
<keyword evidence="4" id="KW-0411">Iron-sulfur</keyword>
<dbReference type="InterPro" id="IPR006963">
    <property type="entry name" value="Mopterin_OxRdtase_4Fe-4S_dom"/>
</dbReference>
<evidence type="ECO:0000259" key="5">
    <source>
        <dbReference type="PROSITE" id="PS51669"/>
    </source>
</evidence>
<organism evidence="6 7">
    <name type="scientific">Bacillus salipaludis</name>
    <dbReference type="NCBI Taxonomy" id="2547811"/>
    <lineage>
        <taxon>Bacteria</taxon>
        <taxon>Bacillati</taxon>
        <taxon>Bacillota</taxon>
        <taxon>Bacilli</taxon>
        <taxon>Bacillales</taxon>
        <taxon>Bacillaceae</taxon>
        <taxon>Bacillus</taxon>
    </lineage>
</organism>
<reference evidence="6 7" key="1">
    <citation type="submission" date="2024-11" db="EMBL/GenBank/DDBJ databases">
        <authorList>
            <person name="Lucas J.A."/>
        </authorList>
    </citation>
    <scope>NUCLEOTIDE SEQUENCE [LARGE SCALE GENOMIC DNA]</scope>
    <source>
        <strain evidence="6 7">Z 5.4</strain>
    </source>
</reference>
<evidence type="ECO:0000313" key="7">
    <source>
        <dbReference type="Proteomes" id="UP001623041"/>
    </source>
</evidence>